<keyword evidence="1" id="KW-0812">Transmembrane</keyword>
<dbReference type="AlphaFoldDB" id="A0AAN8PRB2"/>
<accession>A0AAN8PRB2</accession>
<comment type="caution">
    <text evidence="4">The sequence shown here is derived from an EMBL/GenBank/DDBJ whole genome shotgun (WGS) entry which is preliminary data.</text>
</comment>
<feature type="transmembrane region" description="Helical" evidence="1">
    <location>
        <begin position="329"/>
        <end position="352"/>
    </location>
</feature>
<evidence type="ECO:0000256" key="1">
    <source>
        <dbReference type="SAM" id="Phobius"/>
    </source>
</evidence>
<keyword evidence="2" id="KW-0732">Signal</keyword>
<protein>
    <recommendedName>
        <fullName evidence="3">ZP domain-containing protein</fullName>
    </recommendedName>
</protein>
<dbReference type="Pfam" id="PF25272">
    <property type="entry name" value="VERL_C"/>
    <property type="match status" value="1"/>
</dbReference>
<dbReference type="InterPro" id="IPR057371">
    <property type="entry name" value="VERL_C"/>
</dbReference>
<evidence type="ECO:0000313" key="4">
    <source>
        <dbReference type="EMBL" id="KAK6176741.1"/>
    </source>
</evidence>
<sequence length="368" mass="40458">MHLNILASLLVGLLVSTVYCKLPSTTLNVQCGDHVKNTPAVITYVGDAVAVIGYGALASPCVFKEDISTASFKLKVYYRTTTQCKFQQTSATRAIFGLKVESRLLHELFESADDERFLIECSFMRYKSNISVDVALEEKYKPAEMMVIPKGTVAKSVFEIYMMSAVGDKRLKGAILVNSLVKLHTHMTTKEKTEIGYLPLECVVESSDGKVKILVLASGCGTGFPFKKNEGFVMNGPNGDSPKFRMFRISKNQGIVFRCSFVVCTGRCNGNSCVVTKRKRRSVDGLEYNSLGLLTDNSKVKRAAVNVHLPEHQKMHAETNSFEFSKNSMYTAILAVAGIVLIASAVVTAYALSRIRKQGVPINVTSKE</sequence>
<reference evidence="4 5" key="1">
    <citation type="submission" date="2024-01" db="EMBL/GenBank/DDBJ databases">
        <title>The genome of the rayed Mediterranean limpet Patella caerulea (Linnaeus, 1758).</title>
        <authorList>
            <person name="Anh-Thu Weber A."/>
            <person name="Halstead-Nussloch G."/>
        </authorList>
    </citation>
    <scope>NUCLEOTIDE SEQUENCE [LARGE SCALE GENOMIC DNA]</scope>
    <source>
        <strain evidence="4">AATW-2023a</strain>
        <tissue evidence="4">Whole specimen</tissue>
    </source>
</reference>
<feature type="domain" description="ZP" evidence="3">
    <location>
        <begin position="30"/>
        <end position="280"/>
    </location>
</feature>
<dbReference type="Proteomes" id="UP001347796">
    <property type="component" value="Unassembled WGS sequence"/>
</dbReference>
<evidence type="ECO:0000313" key="5">
    <source>
        <dbReference type="Proteomes" id="UP001347796"/>
    </source>
</evidence>
<evidence type="ECO:0000256" key="2">
    <source>
        <dbReference type="SAM" id="SignalP"/>
    </source>
</evidence>
<keyword evidence="1" id="KW-1133">Transmembrane helix</keyword>
<gene>
    <name evidence="4" type="ORF">SNE40_014982</name>
</gene>
<organism evidence="4 5">
    <name type="scientific">Patella caerulea</name>
    <name type="common">Rayed Mediterranean limpet</name>
    <dbReference type="NCBI Taxonomy" id="87958"/>
    <lineage>
        <taxon>Eukaryota</taxon>
        <taxon>Metazoa</taxon>
        <taxon>Spiralia</taxon>
        <taxon>Lophotrochozoa</taxon>
        <taxon>Mollusca</taxon>
        <taxon>Gastropoda</taxon>
        <taxon>Patellogastropoda</taxon>
        <taxon>Patelloidea</taxon>
        <taxon>Patellidae</taxon>
        <taxon>Patella</taxon>
    </lineage>
</organism>
<dbReference type="InterPro" id="IPR001507">
    <property type="entry name" value="ZP_dom"/>
</dbReference>
<feature type="chain" id="PRO_5042820850" description="ZP domain-containing protein" evidence="2">
    <location>
        <begin position="21"/>
        <end position="368"/>
    </location>
</feature>
<feature type="signal peptide" evidence="2">
    <location>
        <begin position="1"/>
        <end position="20"/>
    </location>
</feature>
<keyword evidence="5" id="KW-1185">Reference proteome</keyword>
<dbReference type="EMBL" id="JAZGQO010000010">
    <property type="protein sequence ID" value="KAK6176741.1"/>
    <property type="molecule type" value="Genomic_DNA"/>
</dbReference>
<proteinExistence type="predicted"/>
<keyword evidence="1" id="KW-0472">Membrane</keyword>
<evidence type="ECO:0000259" key="3">
    <source>
        <dbReference type="PROSITE" id="PS51034"/>
    </source>
</evidence>
<dbReference type="PROSITE" id="PS51034">
    <property type="entry name" value="ZP_2"/>
    <property type="match status" value="1"/>
</dbReference>
<name>A0AAN8PRB2_PATCE</name>